<evidence type="ECO:0000313" key="1">
    <source>
        <dbReference type="EMBL" id="MBO1250873.1"/>
    </source>
</evidence>
<comment type="caution">
    <text evidence="1">The sequence shown here is derived from an EMBL/GenBank/DDBJ whole genome shotgun (WGS) entry which is preliminary data.</text>
</comment>
<proteinExistence type="predicted"/>
<dbReference type="EMBL" id="JAFNME010000053">
    <property type="protein sequence ID" value="MBO1250873.1"/>
    <property type="molecule type" value="Genomic_DNA"/>
</dbReference>
<dbReference type="Proteomes" id="UP000664731">
    <property type="component" value="Unassembled WGS sequence"/>
</dbReference>
<sequence>RPASARLSASMIWLSVKRDFFIVEILLWRHLLLKTLVLRGDYQTEFNHDAKSGQIGDLRALSDSPARSPNARDESFFTIARAPFYRSMTAGVASENLK</sequence>
<dbReference type="RefSeq" id="WP_207576245.1">
    <property type="nucleotide sequence ID" value="NZ_JAFNME010000053.1"/>
</dbReference>
<gene>
    <name evidence="1" type="ORF">J1777_13790</name>
</gene>
<dbReference type="AlphaFoldDB" id="A0A939H1Y5"/>
<accession>A0A939H1Y5</accession>
<reference evidence="1" key="1">
    <citation type="submission" date="2021-03" db="EMBL/GenBank/DDBJ databases">
        <title>Comamonas denitrificans.</title>
        <authorList>
            <person name="Finster K."/>
        </authorList>
    </citation>
    <scope>NUCLEOTIDE SEQUENCE</scope>
    <source>
        <strain evidence="1">MM2021_4</strain>
    </source>
</reference>
<protein>
    <submittedName>
        <fullName evidence="1">Uncharacterized protein</fullName>
    </submittedName>
</protein>
<organism evidence="1 2">
    <name type="scientific">Comamonas denitrificans</name>
    <dbReference type="NCBI Taxonomy" id="117506"/>
    <lineage>
        <taxon>Bacteria</taxon>
        <taxon>Pseudomonadati</taxon>
        <taxon>Pseudomonadota</taxon>
        <taxon>Betaproteobacteria</taxon>
        <taxon>Burkholderiales</taxon>
        <taxon>Comamonadaceae</taxon>
        <taxon>Comamonas</taxon>
    </lineage>
</organism>
<keyword evidence="2" id="KW-1185">Reference proteome</keyword>
<evidence type="ECO:0000313" key="2">
    <source>
        <dbReference type="Proteomes" id="UP000664731"/>
    </source>
</evidence>
<feature type="non-terminal residue" evidence="1">
    <location>
        <position position="1"/>
    </location>
</feature>
<name>A0A939H1Y5_9BURK</name>